<comment type="caution">
    <text evidence="9">The sequence shown here is derived from an EMBL/GenBank/DDBJ whole genome shotgun (WGS) entry which is preliminary data.</text>
</comment>
<dbReference type="InterPro" id="IPR008969">
    <property type="entry name" value="CarboxyPept-like_regulatory"/>
</dbReference>
<organism evidence="9 10">
    <name type="scientific">Dyadobacter chenwenxiniae</name>
    <dbReference type="NCBI Taxonomy" id="2906456"/>
    <lineage>
        <taxon>Bacteria</taxon>
        <taxon>Pseudomonadati</taxon>
        <taxon>Bacteroidota</taxon>
        <taxon>Cytophagia</taxon>
        <taxon>Cytophagales</taxon>
        <taxon>Spirosomataceae</taxon>
        <taxon>Dyadobacter</taxon>
    </lineage>
</organism>
<accession>A0A9X1PIK5</accession>
<evidence type="ECO:0000256" key="3">
    <source>
        <dbReference type="ARBA" id="ARBA00022452"/>
    </source>
</evidence>
<dbReference type="NCBIfam" id="TIGR04056">
    <property type="entry name" value="OMP_RagA_SusC"/>
    <property type="match status" value="1"/>
</dbReference>
<dbReference type="Gene3D" id="2.40.170.20">
    <property type="entry name" value="TonB-dependent receptor, beta-barrel domain"/>
    <property type="match status" value="1"/>
</dbReference>
<dbReference type="Pfam" id="PF13715">
    <property type="entry name" value="CarbopepD_reg_2"/>
    <property type="match status" value="1"/>
</dbReference>
<comment type="similarity">
    <text evidence="7">Belongs to the TonB-dependent receptor family.</text>
</comment>
<dbReference type="RefSeq" id="WP_234654813.1">
    <property type="nucleotide sequence ID" value="NZ_CP094997.1"/>
</dbReference>
<keyword evidence="9" id="KW-0675">Receptor</keyword>
<dbReference type="InterPro" id="IPR023996">
    <property type="entry name" value="TonB-dep_OMP_SusC/RagA"/>
</dbReference>
<keyword evidence="10" id="KW-1185">Reference proteome</keyword>
<dbReference type="SUPFAM" id="SSF56935">
    <property type="entry name" value="Porins"/>
    <property type="match status" value="1"/>
</dbReference>
<dbReference type="InterPro" id="IPR037066">
    <property type="entry name" value="Plug_dom_sf"/>
</dbReference>
<sequence>MKTIVRLLYMIVFLFGGFISYGQEISVSGKVTSASDGSILPGASVLIKGTTTGVPTDAEGNFTIQVPSSQAVLVFSMIGMTAQEIPVGTQTTINVALVEDAKALGEVVVIGYGTASKRDLTGSIVTIKGAEIADKPSANPITSLQGKVAGLSVVNSGRPGEEPDVRIRGTNSINGVKPVYIVDGILNDNINFINPADIESIEVLKDPSSLAIFGVRGANGAIAVTTKKAKAGQLNVNFNSSVGIKQVSDRISMTNAAQFKELYNEQLANQGSAPYNYTNWTGDTDWQDQIFQNGFLNYNNISISGATEKNRFYMGIGTVQEEGVIKHEKYGKLTLNINDELQVNKNLKFGMTFSGYRATPFGDKKKNVGGAILAAPIAPVFNDQYGLYHTLPDFQRAQVNNPLVDVELQKRTEILREYRAVGSIYGELTFLKDFTFRASLYADYGFNTIRNYQPLVNTYNPEIVGEDKTDAVVRQTVVNQKQNIFPKLQQDYLLTYKKAFGDHDLTVLGGITTYYRGFEETSSTVRQGSSFPIPNDPRFWYTDNVGDAATRTGAGSAWESATLSYLGRILYNYQGKYLVNASYRRDGSSAFLGSGRWQDFGAVGLGWVVSEEDFFKNQSVFDYLKIKGSYGILGNQNIDDKYRYPAYPTLTAANSGVFGENIVAGLQNEYIADPNLHWEKVLAYEGGVEFNMLKNRLTFEANYYNKLTKDILVLVPGIAGTIPGLSNLGEVKNHGFEFAATWNQDVTDDFSYSISGNFTTINNKVQKLSTKGYDIINGASRTTEGFPIGYFWGYVHDGIYQSEAEFIKSPVSSIGEVSPGDIKYKDVNGDGFITEADRTLIGNPTPDFTYGASVSAKYKGFDVGVDLNGVYGNEIFRQWNRSTFAQFNYQTERLGRWNGQGTSNWEPVLNTSRANNYLPSSYWIEDGSFFRIRNVQLGYNFSSQALKNLRLKSLRLYVNAQNLKTFTNSTGFTPEIGGNTTAFGVDNGTYPVPVIYTFGINLNF</sequence>
<dbReference type="InterPro" id="IPR039426">
    <property type="entry name" value="TonB-dep_rcpt-like"/>
</dbReference>
<evidence type="ECO:0000259" key="8">
    <source>
        <dbReference type="Pfam" id="PF07715"/>
    </source>
</evidence>
<dbReference type="SUPFAM" id="SSF49464">
    <property type="entry name" value="Carboxypeptidase regulatory domain-like"/>
    <property type="match status" value="1"/>
</dbReference>
<dbReference type="Gene3D" id="2.60.40.1120">
    <property type="entry name" value="Carboxypeptidase-like, regulatory domain"/>
    <property type="match status" value="1"/>
</dbReference>
<evidence type="ECO:0000256" key="7">
    <source>
        <dbReference type="PROSITE-ProRule" id="PRU01360"/>
    </source>
</evidence>
<name>A0A9X1PIK5_9BACT</name>
<keyword evidence="6 7" id="KW-0998">Cell outer membrane</keyword>
<feature type="domain" description="TonB-dependent receptor plug" evidence="8">
    <location>
        <begin position="117"/>
        <end position="221"/>
    </location>
</feature>
<dbReference type="EMBL" id="JAJTTC010000001">
    <property type="protein sequence ID" value="MCF0061493.1"/>
    <property type="molecule type" value="Genomic_DNA"/>
</dbReference>
<dbReference type="NCBIfam" id="TIGR04057">
    <property type="entry name" value="SusC_RagA_signa"/>
    <property type="match status" value="1"/>
</dbReference>
<evidence type="ECO:0000256" key="2">
    <source>
        <dbReference type="ARBA" id="ARBA00022448"/>
    </source>
</evidence>
<dbReference type="InterPro" id="IPR036942">
    <property type="entry name" value="Beta-barrel_TonB_sf"/>
</dbReference>
<keyword evidence="5 7" id="KW-0472">Membrane</keyword>
<evidence type="ECO:0000313" key="9">
    <source>
        <dbReference type="EMBL" id="MCF0061493.1"/>
    </source>
</evidence>
<protein>
    <submittedName>
        <fullName evidence="9">TonB-dependent receptor</fullName>
    </submittedName>
</protein>
<evidence type="ECO:0000256" key="4">
    <source>
        <dbReference type="ARBA" id="ARBA00022692"/>
    </source>
</evidence>
<dbReference type="Gene3D" id="2.170.130.10">
    <property type="entry name" value="TonB-dependent receptor, plug domain"/>
    <property type="match status" value="1"/>
</dbReference>
<evidence type="ECO:0000313" key="10">
    <source>
        <dbReference type="Proteomes" id="UP001139000"/>
    </source>
</evidence>
<reference evidence="9" key="1">
    <citation type="submission" date="2021-12" db="EMBL/GenBank/DDBJ databases">
        <title>Novel species in genus Dyadobacter.</title>
        <authorList>
            <person name="Ma C."/>
        </authorList>
    </citation>
    <scope>NUCLEOTIDE SEQUENCE</scope>
    <source>
        <strain evidence="9">LJ419</strain>
    </source>
</reference>
<dbReference type="Proteomes" id="UP001139000">
    <property type="component" value="Unassembled WGS sequence"/>
</dbReference>
<keyword evidence="2 7" id="KW-0813">Transport</keyword>
<comment type="subcellular location">
    <subcellularLocation>
        <location evidence="1 7">Cell outer membrane</location>
        <topology evidence="1 7">Multi-pass membrane protein</topology>
    </subcellularLocation>
</comment>
<evidence type="ECO:0000256" key="6">
    <source>
        <dbReference type="ARBA" id="ARBA00023237"/>
    </source>
</evidence>
<dbReference type="AlphaFoldDB" id="A0A9X1PIK5"/>
<dbReference type="InterPro" id="IPR023997">
    <property type="entry name" value="TonB-dep_OMP_SusC/RagA_CS"/>
</dbReference>
<keyword evidence="4 7" id="KW-0812">Transmembrane</keyword>
<evidence type="ECO:0000256" key="1">
    <source>
        <dbReference type="ARBA" id="ARBA00004571"/>
    </source>
</evidence>
<dbReference type="PROSITE" id="PS52016">
    <property type="entry name" value="TONB_DEPENDENT_REC_3"/>
    <property type="match status" value="1"/>
</dbReference>
<proteinExistence type="inferred from homology"/>
<keyword evidence="3 7" id="KW-1134">Transmembrane beta strand</keyword>
<evidence type="ECO:0000256" key="5">
    <source>
        <dbReference type="ARBA" id="ARBA00023136"/>
    </source>
</evidence>
<dbReference type="Pfam" id="PF07715">
    <property type="entry name" value="Plug"/>
    <property type="match status" value="1"/>
</dbReference>
<dbReference type="GO" id="GO:0009279">
    <property type="term" value="C:cell outer membrane"/>
    <property type="evidence" value="ECO:0007669"/>
    <property type="project" value="UniProtKB-SubCell"/>
</dbReference>
<dbReference type="InterPro" id="IPR012910">
    <property type="entry name" value="Plug_dom"/>
</dbReference>
<gene>
    <name evidence="9" type="ORF">LXM26_08320</name>
</gene>